<proteinExistence type="predicted"/>
<sequence>MTVEGGDDAPRRDQWSTSGMVAWLAAASAGTPCNDRNYVAAGVLRRSSESNQWVCIPHFPSGASRTSSRGCSHSLVAGGAATTTTTMGHSGEGGVRDYIIAKCTCSHWFGLLWCGRRDDCYTRTHTRGQRSTPSLPAT</sequence>
<dbReference type="AlphaFoldDB" id="A0A0D3H528"/>
<dbReference type="EnsemblPlants" id="OBART09G05030.1">
    <property type="protein sequence ID" value="OBART09G05030.1"/>
    <property type="gene ID" value="OBART09G05030"/>
</dbReference>
<protein>
    <submittedName>
        <fullName evidence="1">Uncharacterized protein</fullName>
    </submittedName>
</protein>
<name>A0A0D3H528_9ORYZ</name>
<dbReference type="HOGENOM" id="CLU_1910105_0_0_1"/>
<dbReference type="PaxDb" id="65489-OBART09G05030.1"/>
<reference evidence="1" key="2">
    <citation type="submission" date="2015-03" db="UniProtKB">
        <authorList>
            <consortium name="EnsemblPlants"/>
        </authorList>
    </citation>
    <scope>IDENTIFICATION</scope>
</reference>
<dbReference type="Gramene" id="OBART09G05030.1">
    <property type="protein sequence ID" value="OBART09G05030.1"/>
    <property type="gene ID" value="OBART09G05030"/>
</dbReference>
<accession>A0A0D3H528</accession>
<dbReference type="Proteomes" id="UP000026960">
    <property type="component" value="Chromosome 9"/>
</dbReference>
<organism evidence="1">
    <name type="scientific">Oryza barthii</name>
    <dbReference type="NCBI Taxonomy" id="65489"/>
    <lineage>
        <taxon>Eukaryota</taxon>
        <taxon>Viridiplantae</taxon>
        <taxon>Streptophyta</taxon>
        <taxon>Embryophyta</taxon>
        <taxon>Tracheophyta</taxon>
        <taxon>Spermatophyta</taxon>
        <taxon>Magnoliopsida</taxon>
        <taxon>Liliopsida</taxon>
        <taxon>Poales</taxon>
        <taxon>Poaceae</taxon>
        <taxon>BOP clade</taxon>
        <taxon>Oryzoideae</taxon>
        <taxon>Oryzeae</taxon>
        <taxon>Oryzinae</taxon>
        <taxon>Oryza</taxon>
    </lineage>
</organism>
<keyword evidence="2" id="KW-1185">Reference proteome</keyword>
<reference evidence="1" key="1">
    <citation type="journal article" date="2009" name="Rice">
        <title>De Novo Next Generation Sequencing of Plant Genomes.</title>
        <authorList>
            <person name="Rounsley S."/>
            <person name="Marri P.R."/>
            <person name="Yu Y."/>
            <person name="He R."/>
            <person name="Sisneros N."/>
            <person name="Goicoechea J.L."/>
            <person name="Lee S.J."/>
            <person name="Angelova A."/>
            <person name="Kudrna D."/>
            <person name="Luo M."/>
            <person name="Affourtit J."/>
            <person name="Desany B."/>
            <person name="Knight J."/>
            <person name="Niazi F."/>
            <person name="Egholm M."/>
            <person name="Wing R.A."/>
        </authorList>
    </citation>
    <scope>NUCLEOTIDE SEQUENCE [LARGE SCALE GENOMIC DNA]</scope>
    <source>
        <strain evidence="1">cv. IRGC 105608</strain>
    </source>
</reference>
<evidence type="ECO:0000313" key="1">
    <source>
        <dbReference type="EnsemblPlants" id="OBART09G05030.1"/>
    </source>
</evidence>
<evidence type="ECO:0000313" key="2">
    <source>
        <dbReference type="Proteomes" id="UP000026960"/>
    </source>
</evidence>